<protein>
    <submittedName>
        <fullName evidence="6">Choline dehydrogenase</fullName>
        <ecNumber evidence="6">1.1.99.1</ecNumber>
    </submittedName>
</protein>
<dbReference type="InterPro" id="IPR000172">
    <property type="entry name" value="GMC_OxRdtase_N"/>
</dbReference>
<dbReference type="EMBL" id="JAGINS010000002">
    <property type="protein sequence ID" value="MBP2364065.1"/>
    <property type="molecule type" value="Genomic_DNA"/>
</dbReference>
<keyword evidence="7" id="KW-1185">Reference proteome</keyword>
<comment type="caution">
    <text evidence="6">The sequence shown here is derived from an EMBL/GenBank/DDBJ whole genome shotgun (WGS) entry which is preliminary data.</text>
</comment>
<sequence>MTHTYDAIIVGSGSAGAALAARLSEDPARSVLLIEAGPDFPDPADIPHDIINGNAMSMSKHDWHYRAEIMDGRRILFPRGKITGGSSAVGATIALRGVPENYDKWAAAGNPAWAYEQVLPYFRRLEDDLNFEGRYHGKGGPVPIRRFQPDEMTTMQRAFTEASLAAGFPEVSDHNHPEATGIGPIPSNRRDPRFRVSTAMAYLTGEVRARENLAIRSGTLVHEVLFEGDSAVGVLVSAGAGQPEELRAHKVVLSAGAVNTPTLLMRSGIGPADDLTRLGIDVRLDRPGVGAHLMDHPRTGVFMRPKEGALDENVPFLQSMVRTTAKGSTDFNDMQYYMVNHFDLELFPELQMLAGASMIFGVMVVDQQPESVGRLRLASADPAAGPDIQLDFLSTERDLEKMVQGVRTCWELANHPGIASRGDGFIVLNDKLIEKDAMVEQYVKVSLDSGYHPVGTARMGTADDAGAVVDEQLRVHGVENLYVADASVMPSIVNCNTNLTSIMIGERLADWLRAE</sequence>
<dbReference type="Gene3D" id="3.50.50.60">
    <property type="entry name" value="FAD/NAD(P)-binding domain"/>
    <property type="match status" value="1"/>
</dbReference>
<evidence type="ECO:0000259" key="5">
    <source>
        <dbReference type="PROSITE" id="PS00624"/>
    </source>
</evidence>
<keyword evidence="4" id="KW-0274">FAD</keyword>
<dbReference type="SUPFAM" id="SSF54373">
    <property type="entry name" value="FAD-linked reductases, C-terminal domain"/>
    <property type="match status" value="1"/>
</dbReference>
<dbReference type="PROSITE" id="PS00624">
    <property type="entry name" value="GMC_OXRED_2"/>
    <property type="match status" value="1"/>
</dbReference>
<dbReference type="PANTHER" id="PTHR11552">
    <property type="entry name" value="GLUCOSE-METHANOL-CHOLINE GMC OXIDOREDUCTASE"/>
    <property type="match status" value="1"/>
</dbReference>
<evidence type="ECO:0000256" key="3">
    <source>
        <dbReference type="ARBA" id="ARBA00022630"/>
    </source>
</evidence>
<evidence type="ECO:0000256" key="4">
    <source>
        <dbReference type="ARBA" id="ARBA00022827"/>
    </source>
</evidence>
<dbReference type="GO" id="GO:0008812">
    <property type="term" value="F:choline dehydrogenase activity"/>
    <property type="evidence" value="ECO:0007669"/>
    <property type="project" value="UniProtKB-EC"/>
</dbReference>
<dbReference type="Proteomes" id="UP001519311">
    <property type="component" value="Unassembled WGS sequence"/>
</dbReference>
<keyword evidence="6" id="KW-0560">Oxidoreductase</keyword>
<dbReference type="SUPFAM" id="SSF51905">
    <property type="entry name" value="FAD/NAD(P)-binding domain"/>
    <property type="match status" value="1"/>
</dbReference>
<accession>A0ABS4VJG4</accession>
<keyword evidence="3" id="KW-0285">Flavoprotein</keyword>
<organism evidence="6 7">
    <name type="scientific">Streptomyces clavifer</name>
    <dbReference type="NCBI Taxonomy" id="68188"/>
    <lineage>
        <taxon>Bacteria</taxon>
        <taxon>Bacillati</taxon>
        <taxon>Actinomycetota</taxon>
        <taxon>Actinomycetes</taxon>
        <taxon>Kitasatosporales</taxon>
        <taxon>Streptomycetaceae</taxon>
        <taxon>Streptomyces</taxon>
    </lineage>
</organism>
<dbReference type="PANTHER" id="PTHR11552:SF147">
    <property type="entry name" value="CHOLINE DEHYDROGENASE, MITOCHONDRIAL"/>
    <property type="match status" value="1"/>
</dbReference>
<dbReference type="InterPro" id="IPR007867">
    <property type="entry name" value="GMC_OxRtase_C"/>
</dbReference>
<dbReference type="Pfam" id="PF00732">
    <property type="entry name" value="GMC_oxred_N"/>
    <property type="match status" value="1"/>
</dbReference>
<dbReference type="InterPro" id="IPR036188">
    <property type="entry name" value="FAD/NAD-bd_sf"/>
</dbReference>
<reference evidence="6 7" key="1">
    <citation type="submission" date="2021-03" db="EMBL/GenBank/DDBJ databases">
        <title>Sequencing the genomes of 1000 actinobacteria strains.</title>
        <authorList>
            <person name="Klenk H.-P."/>
        </authorList>
    </citation>
    <scope>NUCLEOTIDE SEQUENCE [LARGE SCALE GENOMIC DNA]</scope>
    <source>
        <strain evidence="6 7">DSM 40843</strain>
    </source>
</reference>
<dbReference type="RefSeq" id="WP_124280305.1">
    <property type="nucleotide sequence ID" value="NZ_BMWJ01000007.1"/>
</dbReference>
<dbReference type="Pfam" id="PF05199">
    <property type="entry name" value="GMC_oxred_C"/>
    <property type="match status" value="1"/>
</dbReference>
<dbReference type="EC" id="1.1.99.1" evidence="6"/>
<name>A0ABS4VJG4_9ACTN</name>
<evidence type="ECO:0000313" key="6">
    <source>
        <dbReference type="EMBL" id="MBP2364065.1"/>
    </source>
</evidence>
<gene>
    <name evidence="6" type="ORF">JOF59_006557</name>
</gene>
<dbReference type="PIRSF" id="PIRSF000137">
    <property type="entry name" value="Alcohol_oxidase"/>
    <property type="match status" value="1"/>
</dbReference>
<comment type="cofactor">
    <cofactor evidence="1">
        <name>FAD</name>
        <dbReference type="ChEBI" id="CHEBI:57692"/>
    </cofactor>
</comment>
<comment type="similarity">
    <text evidence="2">Belongs to the GMC oxidoreductase family.</text>
</comment>
<dbReference type="InterPro" id="IPR012132">
    <property type="entry name" value="GMC_OxRdtase"/>
</dbReference>
<evidence type="ECO:0000256" key="1">
    <source>
        <dbReference type="ARBA" id="ARBA00001974"/>
    </source>
</evidence>
<evidence type="ECO:0000256" key="2">
    <source>
        <dbReference type="ARBA" id="ARBA00010790"/>
    </source>
</evidence>
<feature type="domain" description="Glucose-methanol-choline oxidoreductase N-terminal" evidence="5">
    <location>
        <begin position="256"/>
        <end position="270"/>
    </location>
</feature>
<evidence type="ECO:0000313" key="7">
    <source>
        <dbReference type="Proteomes" id="UP001519311"/>
    </source>
</evidence>
<dbReference type="Gene3D" id="3.30.410.40">
    <property type="match status" value="1"/>
</dbReference>
<proteinExistence type="inferred from homology"/>